<feature type="domain" description="T-SNARE coiled-coil homology" evidence="8">
    <location>
        <begin position="127"/>
        <end position="168"/>
    </location>
</feature>
<keyword evidence="5" id="KW-0445">Lipid transport</keyword>
<keyword evidence="5" id="KW-0333">Golgi apparatus</keyword>
<evidence type="ECO:0000256" key="2">
    <source>
        <dbReference type="ARBA" id="ARBA00016122"/>
    </source>
</evidence>
<keyword evidence="5" id="KW-0653">Protein transport</keyword>
<dbReference type="GO" id="GO:1990745">
    <property type="term" value="C:EARP complex"/>
    <property type="evidence" value="ECO:0007669"/>
    <property type="project" value="UniProtKB-UniRule"/>
</dbReference>
<dbReference type="PROSITE" id="PS50192">
    <property type="entry name" value="T_SNARE"/>
    <property type="match status" value="1"/>
</dbReference>
<proteinExistence type="inferred from homology"/>
<dbReference type="GO" id="GO:0007030">
    <property type="term" value="P:Golgi organization"/>
    <property type="evidence" value="ECO:0007669"/>
    <property type="project" value="UniProtKB-UniRule"/>
</dbReference>
<dbReference type="EMBL" id="JADDUC010000176">
    <property type="protein sequence ID" value="KAG0116373.1"/>
    <property type="molecule type" value="Genomic_DNA"/>
</dbReference>
<dbReference type="PANTHER" id="PTHR15954">
    <property type="entry name" value="VACUOLAR PROTEIN SORTING-ASSOCIATED PROTEIN 51 HOMOLOG"/>
    <property type="match status" value="1"/>
</dbReference>
<feature type="compositionally biased region" description="Pro residues" evidence="6">
    <location>
        <begin position="18"/>
        <end position="29"/>
    </location>
</feature>
<sequence>PLFKALYLSPIPPHFLSPSPCSLPQPPVPGQGAGRTCGPGSLGGQFQPFLPGPGERPEGPGAGGKEEEEEEEKKEEERADISRGWSESEGGGAPDPTEPHGGSCSAPIFPLETWNRPPRQSPSAMEDLLDVENKRMADSLASKVTRLKSLALDIDKDAEEQNRYLDGMRFSGMARSGRDNRRLLLAVSVALILIFFILYYLVGAGSGAAGSPEATGGSTGGGGWRRPHGPLQRYYGPSTAEAAEAAPDPTDINGPHFDPEVFMTKVRSECPLGQLLAREAALGREIRALDSDMQTLLYENYNKFISATDTIRKMKVDFRHMEAEMDDLAANMAAISASSARVSAALQDRHRRGAQLAGVQALLRKLQALVERLEPFAAALATRYFALLERRLALERGLGDTSLLVRALDRFHRRLRALVELLPASADAAAELVARAARERVDRYLRALQTFFLGCLGDVRQALAAPRPPGKEGPGLPDLLATLAASVLGQLKAVLAYVQLFTARDVAFASLPYFKGEFCVTAVREGLVVAFVRWLCRTARGFADGPAERGAPAAPPALLLLLARLCLDYENSTISYILTLTDEQFPPQDSGPAVTPGPALCAEARAAAQRLLDHYVQVQGAAVAQMLRKSVETRDWLGTVEPRNVRAVMKRVVEDITAIDVQVGVGQLFEEGVRRAQSSDSSRRAFSVYSSSRAPGRYAPSYTPSAPMDTHLLSNIQKLFSERIDIFSPVEFNKVSVLTGIIKISLKTLLECVRLRTLGRFGLQQVQVDGHYLQLYLWRFASDERVVQGLLDEVAASAAHRCLDPVPMEHSVVELICERG</sequence>
<dbReference type="InterPro" id="IPR014812">
    <property type="entry name" value="Vps51"/>
</dbReference>
<protein>
    <recommendedName>
        <fullName evidence="2 5">Vacuolar protein sorting-associated protein 51 homolog</fullName>
    </recommendedName>
</protein>
<dbReference type="PANTHER" id="PTHR15954:SF4">
    <property type="entry name" value="VACUOLAR PROTEIN SORTING-ASSOCIATED PROTEIN 51 HOMOLOG"/>
    <property type="match status" value="1"/>
</dbReference>
<keyword evidence="7" id="KW-0472">Membrane</keyword>
<comment type="subcellular location">
    <subcellularLocation>
        <location evidence="4">Endomembrane system</location>
        <topology evidence="4">Single-pass type IV membrane protein</topology>
    </subcellularLocation>
    <subcellularLocation>
        <location evidence="5">Golgi apparatus</location>
        <location evidence="5">trans-Golgi network</location>
    </subcellularLocation>
    <subcellularLocation>
        <location evidence="5">Recycling endosome</location>
    </subcellularLocation>
    <text evidence="5">Localizes to the trans-Golgi network as part of the GARP complex, while it localizes to recycling endosomes as part of the EARP complex.</text>
</comment>
<keyword evidence="7" id="KW-0812">Transmembrane</keyword>
<feature type="region of interest" description="Disordered" evidence="6">
    <location>
        <begin position="210"/>
        <end position="231"/>
    </location>
</feature>
<dbReference type="Pfam" id="PF08700">
    <property type="entry name" value="VPS51_Exo84_N"/>
    <property type="match status" value="1"/>
</dbReference>
<evidence type="ECO:0000313" key="11">
    <source>
        <dbReference type="Proteomes" id="UP000618051"/>
    </source>
</evidence>
<dbReference type="Proteomes" id="UP000618051">
    <property type="component" value="Unassembled WGS sequence"/>
</dbReference>
<evidence type="ECO:0000256" key="5">
    <source>
        <dbReference type="RuleBase" id="RU368010"/>
    </source>
</evidence>
<evidence type="ECO:0000256" key="4">
    <source>
        <dbReference type="ARBA" id="ARBA00046280"/>
    </source>
</evidence>
<name>A0A835TSW1_9PASS</name>
<accession>A0A835TSW1</accession>
<feature type="compositionally biased region" description="Low complexity" evidence="6">
    <location>
        <begin position="44"/>
        <end position="53"/>
    </location>
</feature>
<evidence type="ECO:0000313" key="9">
    <source>
        <dbReference type="EMBL" id="KAG0116373.1"/>
    </source>
</evidence>
<dbReference type="SUPFAM" id="SSF58038">
    <property type="entry name" value="SNARE fusion complex"/>
    <property type="match status" value="1"/>
</dbReference>
<dbReference type="CDD" id="cd15853">
    <property type="entry name" value="SNARE_Bet1"/>
    <property type="match status" value="1"/>
</dbReference>
<evidence type="ECO:0000256" key="1">
    <source>
        <dbReference type="ARBA" id="ARBA00006080"/>
    </source>
</evidence>
<dbReference type="GO" id="GO:0032456">
    <property type="term" value="P:endocytic recycling"/>
    <property type="evidence" value="ECO:0007669"/>
    <property type="project" value="UniProtKB-UniRule"/>
</dbReference>
<keyword evidence="3" id="KW-0175">Coiled coil</keyword>
<keyword evidence="7" id="KW-1133">Transmembrane helix</keyword>
<reference evidence="9" key="1">
    <citation type="submission" date="2020-10" db="EMBL/GenBank/DDBJ databases">
        <title>Feather gene expression reveals the developmental basis of iridescence in African starlings.</title>
        <authorList>
            <person name="Rubenstein D.R."/>
        </authorList>
    </citation>
    <scope>NUCLEOTIDE SEQUENCE</scope>
    <source>
        <strain evidence="9">SS15</strain>
        <tissue evidence="9">Liver</tissue>
    </source>
</reference>
<evidence type="ECO:0000256" key="7">
    <source>
        <dbReference type="SAM" id="Phobius"/>
    </source>
</evidence>
<comment type="subunit">
    <text evidence="5">Component of the Golgi-associated retrograde protein (GARP) complex. Component of the endosome-associated retrograde protein (EARP) complex.</text>
</comment>
<dbReference type="GO" id="GO:0000938">
    <property type="term" value="C:GARP complex"/>
    <property type="evidence" value="ECO:0007669"/>
    <property type="project" value="UniProtKB-UniRule"/>
</dbReference>
<comment type="similarity">
    <text evidence="1 5">Belongs to the VPS51 family.</text>
</comment>
<dbReference type="GO" id="GO:0005829">
    <property type="term" value="C:cytosol"/>
    <property type="evidence" value="ECO:0007669"/>
    <property type="project" value="GOC"/>
</dbReference>
<evidence type="ECO:0000256" key="3">
    <source>
        <dbReference type="ARBA" id="ARBA00023054"/>
    </source>
</evidence>
<reference evidence="10 11" key="2">
    <citation type="journal article" date="2021" name="J. Hered.">
        <title>Feather Gene Expression Elucidates the Developmental Basis of Plumage Iridescence in African Starlings.</title>
        <authorList>
            <person name="Rubenstein D.R."/>
            <person name="Corvelo A."/>
            <person name="MacManes M.D."/>
            <person name="Maia R."/>
            <person name="Narzisi G."/>
            <person name="Rousaki A."/>
            <person name="Vandenabeele P."/>
            <person name="Shawkey M.D."/>
            <person name="Solomon J."/>
        </authorList>
    </citation>
    <scope>NUCLEOTIDE SEQUENCE [LARGE SCALE GENOMIC DNA]</scope>
    <source>
        <strain evidence="10">SS15</strain>
    </source>
</reference>
<keyword evidence="5" id="KW-0813">Transport</keyword>
<evidence type="ECO:0000259" key="8">
    <source>
        <dbReference type="PROSITE" id="PS50192"/>
    </source>
</evidence>
<feature type="region of interest" description="Disordered" evidence="6">
    <location>
        <begin position="18"/>
        <end position="108"/>
    </location>
</feature>
<comment type="caution">
    <text evidence="9">The sequence shown here is derived from an EMBL/GenBank/DDBJ whole genome shotgun (WGS) entry which is preliminary data.</text>
</comment>
<dbReference type="GO" id="GO:0042147">
    <property type="term" value="P:retrograde transport, endosome to Golgi"/>
    <property type="evidence" value="ECO:0007669"/>
    <property type="project" value="UniProtKB-UniRule"/>
</dbReference>
<evidence type="ECO:0000313" key="10">
    <source>
        <dbReference type="EMBL" id="KAI1232685.1"/>
    </source>
</evidence>
<dbReference type="InterPro" id="IPR039899">
    <property type="entry name" value="BET1_SNARE"/>
</dbReference>
<dbReference type="GO" id="GO:0006869">
    <property type="term" value="P:lipid transport"/>
    <property type="evidence" value="ECO:0007669"/>
    <property type="project" value="UniProtKB-UniRule"/>
</dbReference>
<feature type="transmembrane region" description="Helical" evidence="7">
    <location>
        <begin position="183"/>
        <end position="202"/>
    </location>
</feature>
<dbReference type="OrthoDB" id="203678at2759"/>
<keyword evidence="11" id="KW-1185">Reference proteome</keyword>
<keyword evidence="5" id="KW-0967">Endosome</keyword>
<dbReference type="GO" id="GO:0007041">
    <property type="term" value="P:lysosomal transport"/>
    <property type="evidence" value="ECO:0007669"/>
    <property type="project" value="TreeGrafter"/>
</dbReference>
<dbReference type="InterPro" id="IPR000727">
    <property type="entry name" value="T_SNARE_dom"/>
</dbReference>
<gene>
    <name evidence="10" type="ORF">IHE44_0006520</name>
    <name evidence="9" type="ORF">IHE44_004156</name>
</gene>
<dbReference type="GO" id="GO:0016020">
    <property type="term" value="C:membrane"/>
    <property type="evidence" value="ECO:0007669"/>
    <property type="project" value="TreeGrafter"/>
</dbReference>
<reference evidence="10" key="3">
    <citation type="submission" date="2022-01" db="EMBL/GenBank/DDBJ databases">
        <authorList>
            <person name="Rubenstein D.R."/>
        </authorList>
    </citation>
    <scope>NUCLEOTIDE SEQUENCE</scope>
    <source>
        <strain evidence="10">SS15</strain>
        <tissue evidence="10">Liver</tissue>
    </source>
</reference>
<dbReference type="GO" id="GO:0048193">
    <property type="term" value="P:Golgi vesicle transport"/>
    <property type="evidence" value="ECO:0007669"/>
    <property type="project" value="TreeGrafter"/>
</dbReference>
<organism evidence="9">
    <name type="scientific">Lamprotornis superbus</name>
    <dbReference type="NCBI Taxonomy" id="245042"/>
    <lineage>
        <taxon>Eukaryota</taxon>
        <taxon>Metazoa</taxon>
        <taxon>Chordata</taxon>
        <taxon>Craniata</taxon>
        <taxon>Vertebrata</taxon>
        <taxon>Euteleostomi</taxon>
        <taxon>Archelosauria</taxon>
        <taxon>Archosauria</taxon>
        <taxon>Dinosauria</taxon>
        <taxon>Saurischia</taxon>
        <taxon>Theropoda</taxon>
        <taxon>Coelurosauria</taxon>
        <taxon>Aves</taxon>
        <taxon>Neognathae</taxon>
        <taxon>Neoaves</taxon>
        <taxon>Telluraves</taxon>
        <taxon>Australaves</taxon>
        <taxon>Passeriformes</taxon>
        <taxon>Sturnidae</taxon>
        <taxon>Lamprotornis</taxon>
    </lineage>
</organism>
<evidence type="ECO:0000256" key="6">
    <source>
        <dbReference type="SAM" id="MobiDB-lite"/>
    </source>
</evidence>
<comment type="function">
    <text evidence="5">Involved in retrograde transport from early and late endosomes to the late Golgi. The GARP complex is required for the maintenance of protein retrieval from endosomes to the TGN, acid hydrolase sorting, lysosome function, endosomal cholesterol traffic and autophagy. Acts as component of the EARP complex that is involved in endocytic recycling.</text>
</comment>
<dbReference type="AlphaFoldDB" id="A0A835TSW1"/>
<dbReference type="GO" id="GO:0015031">
    <property type="term" value="P:protein transport"/>
    <property type="evidence" value="ECO:0007669"/>
    <property type="project" value="UniProtKB-UniRule"/>
</dbReference>
<feature type="compositionally biased region" description="Gly residues" evidence="6">
    <location>
        <begin position="31"/>
        <end position="43"/>
    </location>
</feature>
<dbReference type="EMBL" id="JADDUC020000021">
    <property type="protein sequence ID" value="KAI1232685.1"/>
    <property type="molecule type" value="Genomic_DNA"/>
</dbReference>
<feature type="non-terminal residue" evidence="9">
    <location>
        <position position="820"/>
    </location>
</feature>